<protein>
    <submittedName>
        <fullName evidence="1">Uncharacterized protein</fullName>
    </submittedName>
</protein>
<organism evidence="1 2">
    <name type="scientific">Bacteroides uniformis str. 3978 T3 ii</name>
    <dbReference type="NCBI Taxonomy" id="1339349"/>
    <lineage>
        <taxon>Bacteria</taxon>
        <taxon>Pseudomonadati</taxon>
        <taxon>Bacteroidota</taxon>
        <taxon>Bacteroidia</taxon>
        <taxon>Bacteroidales</taxon>
        <taxon>Bacteroidaceae</taxon>
        <taxon>Bacteroides</taxon>
    </lineage>
</organism>
<sequence>MPLSSSSPDDLLEGFVSLYPEMKLLKTKAGCYGKETSLKEA</sequence>
<evidence type="ECO:0000313" key="2">
    <source>
        <dbReference type="Proteomes" id="UP000028013"/>
    </source>
</evidence>
<dbReference type="EMBL" id="JNHN01000004">
    <property type="protein sequence ID" value="KDS64870.1"/>
    <property type="molecule type" value="Genomic_DNA"/>
</dbReference>
<dbReference type="AlphaFoldDB" id="A0A078SVA7"/>
<proteinExistence type="predicted"/>
<dbReference type="Proteomes" id="UP000028013">
    <property type="component" value="Unassembled WGS sequence"/>
</dbReference>
<comment type="caution">
    <text evidence="1">The sequence shown here is derived from an EMBL/GenBank/DDBJ whole genome shotgun (WGS) entry which is preliminary data.</text>
</comment>
<reference evidence="1 2" key="1">
    <citation type="submission" date="2014-04" db="EMBL/GenBank/DDBJ databases">
        <authorList>
            <person name="Sears C."/>
            <person name="Carroll K."/>
            <person name="Sack B.R."/>
            <person name="Qadri F."/>
            <person name="Myers L.L."/>
            <person name="Chung G.-T."/>
            <person name="Escheverria P."/>
            <person name="Fraser C.M."/>
            <person name="Sadzewicz L."/>
            <person name="Shefchek K.A."/>
            <person name="Tallon L."/>
            <person name="Das S.P."/>
            <person name="Daugherty S."/>
            <person name="Mongodin E.F."/>
        </authorList>
    </citation>
    <scope>NUCLEOTIDE SEQUENCE [LARGE SCALE GENOMIC DNA]</scope>
    <source>
        <strain evidence="1 2">3978 T3 ii</strain>
    </source>
</reference>
<evidence type="ECO:0000313" key="1">
    <source>
        <dbReference type="EMBL" id="KDS64870.1"/>
    </source>
</evidence>
<gene>
    <name evidence="1" type="ORF">M094_3171</name>
</gene>
<name>A0A078SVA7_BACUN</name>
<accession>A0A078SVA7</accession>